<evidence type="ECO:0000313" key="3">
    <source>
        <dbReference type="EMBL" id="OUQ64611.1"/>
    </source>
</evidence>
<proteinExistence type="predicted"/>
<dbReference type="Proteomes" id="UP000196036">
    <property type="component" value="Unassembled WGS sequence"/>
</dbReference>
<gene>
    <name evidence="3" type="ORF">B5E52_16890</name>
</gene>
<evidence type="ECO:0008006" key="5">
    <source>
        <dbReference type="Google" id="ProtNLM"/>
    </source>
</evidence>
<name>A0A1Y4V3E5_9BACE</name>
<sequence length="196" mass="21048">MPAGFKYDLNPIEKQMPEMCRFETVYRYSGGFNLDISNLTGVAQIPPLTPLVLDFVKRTAKAVLNVEVAEKITAGSTSLKIKKNSLAYVGMHIGNGTNGGTIEAIDKSNAEYDTVTLAASPTLAAEKDAVLFEATAAAGKTAKATATALNYAWTKVEAGATVTAIGQAYEIRPTRLIVPISDKDKETLGDRFMFTY</sequence>
<keyword evidence="2" id="KW-0945">Host-virus interaction</keyword>
<dbReference type="RefSeq" id="WP_087318681.1">
    <property type="nucleotide sequence ID" value="NZ_NFLW01000036.1"/>
</dbReference>
<accession>A0A1Y4V3E5</accession>
<dbReference type="EMBL" id="NFLW01000036">
    <property type="protein sequence ID" value="OUQ64611.1"/>
    <property type="molecule type" value="Genomic_DNA"/>
</dbReference>
<comment type="subcellular location">
    <subcellularLocation>
        <location evidence="1">Virion</location>
    </subcellularLocation>
</comment>
<evidence type="ECO:0000313" key="4">
    <source>
        <dbReference type="Proteomes" id="UP000196036"/>
    </source>
</evidence>
<protein>
    <recommendedName>
        <fullName evidence="5">Head fiber protein</fullName>
    </recommendedName>
</protein>
<dbReference type="InterPro" id="IPR022741">
    <property type="entry name" value="Phage_B103_Gp8"/>
</dbReference>
<reference evidence="4" key="1">
    <citation type="submission" date="2017-04" db="EMBL/GenBank/DDBJ databases">
        <title>Function of individual gut microbiota members based on whole genome sequencing of pure cultures obtained from chicken caecum.</title>
        <authorList>
            <person name="Medvecky M."/>
            <person name="Cejkova D."/>
            <person name="Polansky O."/>
            <person name="Karasova D."/>
            <person name="Kubasova T."/>
            <person name="Cizek A."/>
            <person name="Rychlik I."/>
        </authorList>
    </citation>
    <scope>NUCLEOTIDE SEQUENCE [LARGE SCALE GENOMIC DNA]</scope>
    <source>
        <strain evidence="4">An109</strain>
    </source>
</reference>
<comment type="caution">
    <text evidence="3">The sequence shown here is derived from an EMBL/GenBank/DDBJ whole genome shotgun (WGS) entry which is preliminary data.</text>
</comment>
<organism evidence="3 4">
    <name type="scientific">Bacteroides xylanisolvens</name>
    <dbReference type="NCBI Taxonomy" id="371601"/>
    <lineage>
        <taxon>Bacteria</taxon>
        <taxon>Pseudomonadati</taxon>
        <taxon>Bacteroidota</taxon>
        <taxon>Bacteroidia</taxon>
        <taxon>Bacteroidales</taxon>
        <taxon>Bacteroidaceae</taxon>
        <taxon>Bacteroides</taxon>
    </lineage>
</organism>
<evidence type="ECO:0000256" key="1">
    <source>
        <dbReference type="ARBA" id="ARBA00004328"/>
    </source>
</evidence>
<dbReference type="AlphaFoldDB" id="A0A1Y4V3E5"/>
<evidence type="ECO:0000256" key="2">
    <source>
        <dbReference type="ARBA" id="ARBA00022581"/>
    </source>
</evidence>
<dbReference type="Pfam" id="PF11133">
    <property type="entry name" value="Phage_head_fibr"/>
    <property type="match status" value="1"/>
</dbReference>